<evidence type="ECO:0000313" key="3">
    <source>
        <dbReference type="Proteomes" id="UP000630528"/>
    </source>
</evidence>
<accession>A0A934WMZ3</accession>
<dbReference type="CDD" id="cd00761">
    <property type="entry name" value="Glyco_tranf_GTA_type"/>
    <property type="match status" value="1"/>
</dbReference>
<dbReference type="SUPFAM" id="SSF53448">
    <property type="entry name" value="Nucleotide-diphospho-sugar transferases"/>
    <property type="match status" value="1"/>
</dbReference>
<proteinExistence type="predicted"/>
<sequence length="318" mass="34768">MNFSIVIPLYNKAGLVEMAVRSALAQSFAPLEVIVVDDGSTDDGPDRVAAIPDGRVRLVRQANAGVSQARNRGIALARGEWIGFLDADDWQHPDLLRNWARAHVSVPQADILAAGFRCIEGTQEPEPWSVAAMNPVEVVADLHRRWMRDIPFFTGSVAIRAQRLRAMQPCFPPGESCGEDLDVWFRVAEDSPVALVREQLAAYRTAVAGSLSSAHGTTLPPFLERMRARALAGTLSADQRRSALWFVAQQEITLARAQLAAGQRAEAKQSLARARYAGFGTRWMLTALMLGLPGAVASRWQSWRLAASDVYSHQGSAQ</sequence>
<reference evidence="2" key="2">
    <citation type="submission" date="2021-01" db="EMBL/GenBank/DDBJ databases">
        <authorList>
            <person name="Kang M."/>
        </authorList>
    </citation>
    <scope>NUCLEOTIDE SEQUENCE</scope>
    <source>
        <strain evidence="2">KACC 17527</strain>
    </source>
</reference>
<evidence type="ECO:0000313" key="2">
    <source>
        <dbReference type="EMBL" id="MBK6006692.1"/>
    </source>
</evidence>
<organism evidence="2 3">
    <name type="scientific">Ramlibacter ginsenosidimutans</name>
    <dbReference type="NCBI Taxonomy" id="502333"/>
    <lineage>
        <taxon>Bacteria</taxon>
        <taxon>Pseudomonadati</taxon>
        <taxon>Pseudomonadota</taxon>
        <taxon>Betaproteobacteria</taxon>
        <taxon>Burkholderiales</taxon>
        <taxon>Comamonadaceae</taxon>
        <taxon>Ramlibacter</taxon>
    </lineage>
</organism>
<keyword evidence="3" id="KW-1185">Reference proteome</keyword>
<reference evidence="2" key="1">
    <citation type="journal article" date="2012" name="J. Microbiol. Biotechnol.">
        <title>Ramlibacter ginsenosidimutans sp. nov., with ginsenoside-converting activity.</title>
        <authorList>
            <person name="Wang L."/>
            <person name="An D.S."/>
            <person name="Kim S.G."/>
            <person name="Jin F.X."/>
            <person name="Kim S.C."/>
            <person name="Lee S.T."/>
            <person name="Im W.T."/>
        </authorList>
    </citation>
    <scope>NUCLEOTIDE SEQUENCE</scope>
    <source>
        <strain evidence="2">KACC 17527</strain>
    </source>
</reference>
<comment type="caution">
    <text evidence="2">The sequence shown here is derived from an EMBL/GenBank/DDBJ whole genome shotgun (WGS) entry which is preliminary data.</text>
</comment>
<protein>
    <submittedName>
        <fullName evidence="2">Glycosyltransferase family 2 protein</fullName>
    </submittedName>
</protein>
<dbReference type="InterPro" id="IPR029044">
    <property type="entry name" value="Nucleotide-diphossugar_trans"/>
</dbReference>
<dbReference type="Gene3D" id="3.90.550.10">
    <property type="entry name" value="Spore Coat Polysaccharide Biosynthesis Protein SpsA, Chain A"/>
    <property type="match status" value="1"/>
</dbReference>
<dbReference type="Pfam" id="PF00535">
    <property type="entry name" value="Glycos_transf_2"/>
    <property type="match status" value="1"/>
</dbReference>
<dbReference type="Proteomes" id="UP000630528">
    <property type="component" value="Unassembled WGS sequence"/>
</dbReference>
<name>A0A934WMZ3_9BURK</name>
<dbReference type="PANTHER" id="PTHR43685:SF11">
    <property type="entry name" value="GLYCOSYLTRANSFERASE TAGX-RELATED"/>
    <property type="match status" value="1"/>
</dbReference>
<dbReference type="PANTHER" id="PTHR43685">
    <property type="entry name" value="GLYCOSYLTRANSFERASE"/>
    <property type="match status" value="1"/>
</dbReference>
<evidence type="ECO:0000259" key="1">
    <source>
        <dbReference type="Pfam" id="PF00535"/>
    </source>
</evidence>
<dbReference type="EMBL" id="JAEPWM010000004">
    <property type="protein sequence ID" value="MBK6006692.1"/>
    <property type="molecule type" value="Genomic_DNA"/>
</dbReference>
<dbReference type="RefSeq" id="WP_201170672.1">
    <property type="nucleotide sequence ID" value="NZ_JAEPWM010000004.1"/>
</dbReference>
<dbReference type="AlphaFoldDB" id="A0A934WMZ3"/>
<gene>
    <name evidence="2" type="ORF">JJB11_11370</name>
</gene>
<dbReference type="InterPro" id="IPR050834">
    <property type="entry name" value="Glycosyltransf_2"/>
</dbReference>
<feature type="domain" description="Glycosyltransferase 2-like" evidence="1">
    <location>
        <begin position="4"/>
        <end position="105"/>
    </location>
</feature>
<dbReference type="InterPro" id="IPR001173">
    <property type="entry name" value="Glyco_trans_2-like"/>
</dbReference>